<sequence>MRLSPAASSPPAVLRPFLDVVRSEDASATVTSASLAALHEVMSLKAGAKPAAEEAVLMRMLQALLACIMHINRA</sequence>
<dbReference type="Proteomes" id="UP000004995">
    <property type="component" value="Unassembled WGS sequence"/>
</dbReference>
<evidence type="ECO:0000313" key="1">
    <source>
        <dbReference type="EnsemblPlants" id="KQK98819"/>
    </source>
</evidence>
<dbReference type="InParanoid" id="K3YDH4"/>
<name>K3YDH4_SETIT</name>
<dbReference type="AlphaFoldDB" id="K3YDH4"/>
<keyword evidence="2" id="KW-1185">Reference proteome</keyword>
<dbReference type="Gramene" id="KQK98819">
    <property type="protein sequence ID" value="KQK98819"/>
    <property type="gene ID" value="SETIT_012279mg"/>
</dbReference>
<dbReference type="HOGENOM" id="CLU_2695252_0_0_1"/>
<organism evidence="1 2">
    <name type="scientific">Setaria italica</name>
    <name type="common">Foxtail millet</name>
    <name type="synonym">Panicum italicum</name>
    <dbReference type="NCBI Taxonomy" id="4555"/>
    <lineage>
        <taxon>Eukaryota</taxon>
        <taxon>Viridiplantae</taxon>
        <taxon>Streptophyta</taxon>
        <taxon>Embryophyta</taxon>
        <taxon>Tracheophyta</taxon>
        <taxon>Spermatophyta</taxon>
        <taxon>Magnoliopsida</taxon>
        <taxon>Liliopsida</taxon>
        <taxon>Poales</taxon>
        <taxon>Poaceae</taxon>
        <taxon>PACMAD clade</taxon>
        <taxon>Panicoideae</taxon>
        <taxon>Panicodae</taxon>
        <taxon>Paniceae</taxon>
        <taxon>Cenchrinae</taxon>
        <taxon>Setaria</taxon>
    </lineage>
</organism>
<reference evidence="2" key="1">
    <citation type="journal article" date="2012" name="Nat. Biotechnol.">
        <title>Reference genome sequence of the model plant Setaria.</title>
        <authorList>
            <person name="Bennetzen J.L."/>
            <person name="Schmutz J."/>
            <person name="Wang H."/>
            <person name="Percifield R."/>
            <person name="Hawkins J."/>
            <person name="Pontaroli A.C."/>
            <person name="Estep M."/>
            <person name="Feng L."/>
            <person name="Vaughn J.N."/>
            <person name="Grimwood J."/>
            <person name="Jenkins J."/>
            <person name="Barry K."/>
            <person name="Lindquist E."/>
            <person name="Hellsten U."/>
            <person name="Deshpande S."/>
            <person name="Wang X."/>
            <person name="Wu X."/>
            <person name="Mitros T."/>
            <person name="Triplett J."/>
            <person name="Yang X."/>
            <person name="Ye C.Y."/>
            <person name="Mauro-Herrera M."/>
            <person name="Wang L."/>
            <person name="Li P."/>
            <person name="Sharma M."/>
            <person name="Sharma R."/>
            <person name="Ronald P.C."/>
            <person name="Panaud O."/>
            <person name="Kellogg E.A."/>
            <person name="Brutnell T.P."/>
            <person name="Doust A.N."/>
            <person name="Tuskan G.A."/>
            <person name="Rokhsar D."/>
            <person name="Devos K.M."/>
        </authorList>
    </citation>
    <scope>NUCLEOTIDE SEQUENCE [LARGE SCALE GENOMIC DNA]</scope>
    <source>
        <strain evidence="2">cv. Yugu1</strain>
    </source>
</reference>
<evidence type="ECO:0000313" key="2">
    <source>
        <dbReference type="Proteomes" id="UP000004995"/>
    </source>
</evidence>
<proteinExistence type="predicted"/>
<dbReference type="STRING" id="4555.K3YDH4"/>
<accession>K3YDH4</accession>
<reference evidence="1" key="2">
    <citation type="submission" date="2018-08" db="UniProtKB">
        <authorList>
            <consortium name="EnsemblPlants"/>
        </authorList>
    </citation>
    <scope>IDENTIFICATION</scope>
    <source>
        <strain evidence="1">Yugu1</strain>
    </source>
</reference>
<dbReference type="EnsemblPlants" id="KQK98819">
    <property type="protein sequence ID" value="KQK98819"/>
    <property type="gene ID" value="SETIT_012279mg"/>
</dbReference>
<protein>
    <submittedName>
        <fullName evidence="1">Uncharacterized protein</fullName>
    </submittedName>
</protein>
<dbReference type="EMBL" id="AGNK02004507">
    <property type="status" value="NOT_ANNOTATED_CDS"/>
    <property type="molecule type" value="Genomic_DNA"/>
</dbReference>